<dbReference type="AlphaFoldDB" id="A0A8K0SJ24"/>
<evidence type="ECO:0000313" key="8">
    <source>
        <dbReference type="EMBL" id="KAH7305210.1"/>
    </source>
</evidence>
<dbReference type="InterPro" id="IPR049326">
    <property type="entry name" value="Rhodopsin_dom_fungi"/>
</dbReference>
<evidence type="ECO:0000256" key="4">
    <source>
        <dbReference type="ARBA" id="ARBA00023136"/>
    </source>
</evidence>
<evidence type="ECO:0000256" key="3">
    <source>
        <dbReference type="ARBA" id="ARBA00022989"/>
    </source>
</evidence>
<keyword evidence="2 6" id="KW-0812">Transmembrane</keyword>
<comment type="similarity">
    <text evidence="5">Belongs to the SAT4 family.</text>
</comment>
<dbReference type="InterPro" id="IPR052337">
    <property type="entry name" value="SAT4-like"/>
</dbReference>
<accession>A0A8K0SJ24</accession>
<organism evidence="8 9">
    <name type="scientific">Stachybotrys elegans</name>
    <dbReference type="NCBI Taxonomy" id="80388"/>
    <lineage>
        <taxon>Eukaryota</taxon>
        <taxon>Fungi</taxon>
        <taxon>Dikarya</taxon>
        <taxon>Ascomycota</taxon>
        <taxon>Pezizomycotina</taxon>
        <taxon>Sordariomycetes</taxon>
        <taxon>Hypocreomycetidae</taxon>
        <taxon>Hypocreales</taxon>
        <taxon>Stachybotryaceae</taxon>
        <taxon>Stachybotrys</taxon>
    </lineage>
</organism>
<evidence type="ECO:0000313" key="9">
    <source>
        <dbReference type="Proteomes" id="UP000813444"/>
    </source>
</evidence>
<dbReference type="GO" id="GO:0016020">
    <property type="term" value="C:membrane"/>
    <property type="evidence" value="ECO:0007669"/>
    <property type="project" value="UniProtKB-SubCell"/>
</dbReference>
<feature type="transmembrane region" description="Helical" evidence="6">
    <location>
        <begin position="140"/>
        <end position="159"/>
    </location>
</feature>
<feature type="transmembrane region" description="Helical" evidence="6">
    <location>
        <begin position="59"/>
        <end position="84"/>
    </location>
</feature>
<gene>
    <name evidence="8" type="ORF">B0I35DRAFT_483981</name>
</gene>
<sequence>MSTPPGLPPPTPLRPEQVHESNLSVILGVSTFFEILALIFVAVRLYTRFVVVKNPRADDAVMVLVALASVGGLVTFILQGYHGLGHHLLTLEVSDLLNITKLGFIQSLIVQMLSIGLLKISVALSLLLISQSFWYTCSTWALIAFVSAYTFMGCMTFFLQCKPISDSWNLLVVGDKNCMSKDLFFMFSLINTVCNIVTDVVTATLPVPLIWKLKMKKRTRIYLIAVLSLGYMAVVVGIVKAVFQITSTFDPDFTYRYTIPLISIVQLHIGIIAACAPTLKPLVGHALKLSSRDKYSEDYYNSYGHELRSTRKIRGNATDVDVEDIMFQREECSTTVQAGNVGNVYEKSKGDGSGSEEVILPGERGIMRTTEFTVTR</sequence>
<proteinExistence type="inferred from homology"/>
<feature type="transmembrane region" description="Helical" evidence="6">
    <location>
        <begin position="257"/>
        <end position="279"/>
    </location>
</feature>
<feature type="transmembrane region" description="Helical" evidence="6">
    <location>
        <begin position="221"/>
        <end position="245"/>
    </location>
</feature>
<comment type="caution">
    <text evidence="8">The sequence shown here is derived from an EMBL/GenBank/DDBJ whole genome shotgun (WGS) entry which is preliminary data.</text>
</comment>
<evidence type="ECO:0000256" key="5">
    <source>
        <dbReference type="ARBA" id="ARBA00038359"/>
    </source>
</evidence>
<reference evidence="8" key="1">
    <citation type="journal article" date="2021" name="Nat. Commun.">
        <title>Genetic determinants of endophytism in the Arabidopsis root mycobiome.</title>
        <authorList>
            <person name="Mesny F."/>
            <person name="Miyauchi S."/>
            <person name="Thiergart T."/>
            <person name="Pickel B."/>
            <person name="Atanasova L."/>
            <person name="Karlsson M."/>
            <person name="Huettel B."/>
            <person name="Barry K.W."/>
            <person name="Haridas S."/>
            <person name="Chen C."/>
            <person name="Bauer D."/>
            <person name="Andreopoulos W."/>
            <person name="Pangilinan J."/>
            <person name="LaButti K."/>
            <person name="Riley R."/>
            <person name="Lipzen A."/>
            <person name="Clum A."/>
            <person name="Drula E."/>
            <person name="Henrissat B."/>
            <person name="Kohler A."/>
            <person name="Grigoriev I.V."/>
            <person name="Martin F.M."/>
            <person name="Hacquard S."/>
        </authorList>
    </citation>
    <scope>NUCLEOTIDE SEQUENCE</scope>
    <source>
        <strain evidence="8">MPI-CAGE-CH-0235</strain>
    </source>
</reference>
<evidence type="ECO:0000256" key="6">
    <source>
        <dbReference type="SAM" id="Phobius"/>
    </source>
</evidence>
<dbReference type="Pfam" id="PF20684">
    <property type="entry name" value="Fung_rhodopsin"/>
    <property type="match status" value="1"/>
</dbReference>
<feature type="transmembrane region" description="Helical" evidence="6">
    <location>
        <begin position="23"/>
        <end position="47"/>
    </location>
</feature>
<dbReference type="OrthoDB" id="10017208at2759"/>
<dbReference type="EMBL" id="JAGPNK010000019">
    <property type="protein sequence ID" value="KAH7305210.1"/>
    <property type="molecule type" value="Genomic_DNA"/>
</dbReference>
<comment type="subcellular location">
    <subcellularLocation>
        <location evidence="1">Membrane</location>
        <topology evidence="1">Multi-pass membrane protein</topology>
    </subcellularLocation>
</comment>
<evidence type="ECO:0000256" key="2">
    <source>
        <dbReference type="ARBA" id="ARBA00022692"/>
    </source>
</evidence>
<dbReference type="PANTHER" id="PTHR33048">
    <property type="entry name" value="PTH11-LIKE INTEGRAL MEMBRANE PROTEIN (AFU_ORTHOLOGUE AFUA_5G11245)"/>
    <property type="match status" value="1"/>
</dbReference>
<evidence type="ECO:0000256" key="1">
    <source>
        <dbReference type="ARBA" id="ARBA00004141"/>
    </source>
</evidence>
<evidence type="ECO:0000259" key="7">
    <source>
        <dbReference type="Pfam" id="PF20684"/>
    </source>
</evidence>
<feature type="transmembrane region" description="Helical" evidence="6">
    <location>
        <begin position="183"/>
        <end position="209"/>
    </location>
</feature>
<dbReference type="Proteomes" id="UP000813444">
    <property type="component" value="Unassembled WGS sequence"/>
</dbReference>
<feature type="transmembrane region" description="Helical" evidence="6">
    <location>
        <begin position="104"/>
        <end position="128"/>
    </location>
</feature>
<keyword evidence="4 6" id="KW-0472">Membrane</keyword>
<keyword evidence="3 6" id="KW-1133">Transmembrane helix</keyword>
<protein>
    <recommendedName>
        <fullName evidence="7">Rhodopsin domain-containing protein</fullName>
    </recommendedName>
</protein>
<feature type="domain" description="Rhodopsin" evidence="7">
    <location>
        <begin position="43"/>
        <end position="283"/>
    </location>
</feature>
<name>A0A8K0SJ24_9HYPO</name>
<dbReference type="PANTHER" id="PTHR33048:SF167">
    <property type="entry name" value="INTEGRAL MEMBRANE PROTEIN"/>
    <property type="match status" value="1"/>
</dbReference>
<keyword evidence="9" id="KW-1185">Reference proteome</keyword>